<evidence type="ECO:0000313" key="2">
    <source>
        <dbReference type="EMBL" id="MDD1125974.1"/>
    </source>
</evidence>
<sequence>MSQVPASLVRHFDAPEGFTGQFGWLCGFSADEGFLNEALERFTYQQANQRAYAGQTLLALMLDPRAVQIDPVGVPGLLHLPWANGKLPFNLMHAKVALLAFRSTDTRGAWCLRLLVSTGNWTRQTVEQSLDLAWCLDLHSDDLMSPSDATRQVCADISSAWVLLDWLRTHYDRRALQANSLTTAAVAQLDKCLLKQVKPWAANLTPRFLDNRKKSLLDQLPAKVLHASGRGSARNYLAMGSGFYESSLADEQSSVPLSIVRRLRGEGGEPRLLTASSCVDLFVNEASCQGIADAVPGLTAAGISVKPAVQPTWFAEQPRRTLHAKFIFSASEVGHSGKTASPWLYLGSGNLTRQGFTLPMGPGRLKGNLEAGVVFAPEPMNWYPTKPGGADPQTIGYRLPIQWDQECVPENLRQGQDLEVGDEVFAAAPVAYLVWRDAETPEHGWLSADALVQPACSLLDTSEQACAWVEGQGFAWSGPRPRQVRVAWQDAGATRTAVVPVLDGFGRLAATALLDISLEDAWLQLDGFPHPPGEDELPSAFDPSQDPPERQGNRASAAEAARYPIRQMMELIESIAAKQTALEPRDWPLWCARLEQSLSQAAGCELLQQFMALELNPLHALRQPTFRPVFAETADGPDGQRYESALSTIEAHWKLGSAFPLGAAV</sequence>
<organism evidence="2 3">
    <name type="scientific">Pseudomonas aphyarum</name>
    <dbReference type="NCBI Taxonomy" id="2942629"/>
    <lineage>
        <taxon>Bacteria</taxon>
        <taxon>Pseudomonadati</taxon>
        <taxon>Pseudomonadota</taxon>
        <taxon>Gammaproteobacteria</taxon>
        <taxon>Pseudomonadales</taxon>
        <taxon>Pseudomonadaceae</taxon>
        <taxon>Pseudomonas</taxon>
    </lineage>
</organism>
<proteinExistence type="predicted"/>
<accession>A0ABT5PQI1</accession>
<protein>
    <recommendedName>
        <fullName evidence="4">PLD phosphodiesterase domain-containing protein</fullName>
    </recommendedName>
</protein>
<name>A0ABT5PQI1_9PSED</name>
<evidence type="ECO:0000256" key="1">
    <source>
        <dbReference type="SAM" id="MobiDB-lite"/>
    </source>
</evidence>
<feature type="region of interest" description="Disordered" evidence="1">
    <location>
        <begin position="527"/>
        <end position="558"/>
    </location>
</feature>
<dbReference type="RefSeq" id="WP_273899448.1">
    <property type="nucleotide sequence ID" value="NZ_JAMDGS010000010.1"/>
</dbReference>
<keyword evidence="3" id="KW-1185">Reference proteome</keyword>
<dbReference type="EMBL" id="JAMDGS010000010">
    <property type="protein sequence ID" value="MDD1125974.1"/>
    <property type="molecule type" value="Genomic_DNA"/>
</dbReference>
<reference evidence="2" key="1">
    <citation type="submission" date="2022-05" db="EMBL/GenBank/DDBJ databases">
        <title>Novel Pseudomonas spp. Isolated from a Rainbow Trout Aquaculture Facility.</title>
        <authorList>
            <person name="Testerman T."/>
            <person name="Graf J."/>
        </authorList>
    </citation>
    <scope>NUCLEOTIDE SEQUENCE</scope>
    <source>
        <strain evidence="2">ID386</strain>
    </source>
</reference>
<evidence type="ECO:0000313" key="3">
    <source>
        <dbReference type="Proteomes" id="UP001150531"/>
    </source>
</evidence>
<evidence type="ECO:0008006" key="4">
    <source>
        <dbReference type="Google" id="ProtNLM"/>
    </source>
</evidence>
<comment type="caution">
    <text evidence="2">The sequence shown here is derived from an EMBL/GenBank/DDBJ whole genome shotgun (WGS) entry which is preliminary data.</text>
</comment>
<dbReference type="CDD" id="cd00138">
    <property type="entry name" value="PLDc_SF"/>
    <property type="match status" value="1"/>
</dbReference>
<dbReference type="Proteomes" id="UP001150531">
    <property type="component" value="Unassembled WGS sequence"/>
</dbReference>
<gene>
    <name evidence="2" type="ORF">M5G18_15385</name>
</gene>